<proteinExistence type="predicted"/>
<organism evidence="1 2">
    <name type="scientific">Panagrolaimus sp. PS1159</name>
    <dbReference type="NCBI Taxonomy" id="55785"/>
    <lineage>
        <taxon>Eukaryota</taxon>
        <taxon>Metazoa</taxon>
        <taxon>Ecdysozoa</taxon>
        <taxon>Nematoda</taxon>
        <taxon>Chromadorea</taxon>
        <taxon>Rhabditida</taxon>
        <taxon>Tylenchina</taxon>
        <taxon>Panagrolaimomorpha</taxon>
        <taxon>Panagrolaimoidea</taxon>
        <taxon>Panagrolaimidae</taxon>
        <taxon>Panagrolaimus</taxon>
    </lineage>
</organism>
<reference evidence="2" key="1">
    <citation type="submission" date="2022-11" db="UniProtKB">
        <authorList>
            <consortium name="WormBaseParasite"/>
        </authorList>
    </citation>
    <scope>IDENTIFICATION</scope>
</reference>
<evidence type="ECO:0000313" key="2">
    <source>
        <dbReference type="WBParaSite" id="PS1159_v2.g5014.t1"/>
    </source>
</evidence>
<evidence type="ECO:0000313" key="1">
    <source>
        <dbReference type="Proteomes" id="UP000887580"/>
    </source>
</evidence>
<sequence>DFIRDDLMNGDFSNNVRLLQNYPNIDIAQLICHSHELRNAALMREQQQNSLHSARSNSSSDASETSLNISTSSRASRLFNSDRISALVNNAKAKINNYTTSKKNAS</sequence>
<dbReference type="WBParaSite" id="PS1159_v2.g5014.t1">
    <property type="protein sequence ID" value="PS1159_v2.g5014.t1"/>
    <property type="gene ID" value="PS1159_v2.g5014"/>
</dbReference>
<dbReference type="Proteomes" id="UP000887580">
    <property type="component" value="Unplaced"/>
</dbReference>
<accession>A0AC35GG31</accession>
<protein>
    <submittedName>
        <fullName evidence="2">Uncharacterized protein</fullName>
    </submittedName>
</protein>
<name>A0AC35GG31_9BILA</name>